<evidence type="ECO:0000259" key="6">
    <source>
        <dbReference type="Pfam" id="PF13193"/>
    </source>
</evidence>
<dbReference type="Proteomes" id="UP001516400">
    <property type="component" value="Unassembled WGS sequence"/>
</dbReference>
<comment type="subcellular location">
    <subcellularLocation>
        <location evidence="1">Peroxisome</location>
    </subcellularLocation>
</comment>
<dbReference type="GO" id="GO:0005777">
    <property type="term" value="C:peroxisome"/>
    <property type="evidence" value="ECO:0007669"/>
    <property type="project" value="UniProtKB-SubCell"/>
</dbReference>
<proteinExistence type="inferred from homology"/>
<dbReference type="Pfam" id="PF13193">
    <property type="entry name" value="AMP-binding_C"/>
    <property type="match status" value="1"/>
</dbReference>
<dbReference type="InterPro" id="IPR000873">
    <property type="entry name" value="AMP-dep_synth/lig_dom"/>
</dbReference>
<feature type="domain" description="AMP-dependent synthetase/ligase" evidence="5">
    <location>
        <begin position="41"/>
        <end position="414"/>
    </location>
</feature>
<accession>A0ABD2NDG7</accession>
<dbReference type="AlphaFoldDB" id="A0ABD2NDG7"/>
<dbReference type="EMBL" id="JABFTP020000083">
    <property type="protein sequence ID" value="KAL3276221.1"/>
    <property type="molecule type" value="Genomic_DNA"/>
</dbReference>
<protein>
    <recommendedName>
        <fullName evidence="9">Luciferin 4-monooxygenase</fullName>
    </recommendedName>
</protein>
<evidence type="ECO:0000256" key="2">
    <source>
        <dbReference type="ARBA" id="ARBA00006432"/>
    </source>
</evidence>
<evidence type="ECO:0000256" key="1">
    <source>
        <dbReference type="ARBA" id="ARBA00004275"/>
    </source>
</evidence>
<dbReference type="Gene3D" id="3.40.50.12780">
    <property type="entry name" value="N-terminal domain of ligase-like"/>
    <property type="match status" value="1"/>
</dbReference>
<comment type="similarity">
    <text evidence="2">Belongs to the ATP-dependent AMP-binding enzyme family.</text>
</comment>
<evidence type="ECO:0000256" key="4">
    <source>
        <dbReference type="ARBA" id="ARBA00023140"/>
    </source>
</evidence>
<feature type="domain" description="AMP-binding enzyme C-terminal" evidence="6">
    <location>
        <begin position="464"/>
        <end position="542"/>
    </location>
</feature>
<dbReference type="PANTHER" id="PTHR24096:SF149">
    <property type="entry name" value="AMP-BINDING DOMAIN-CONTAINING PROTEIN-RELATED"/>
    <property type="match status" value="1"/>
</dbReference>
<keyword evidence="3" id="KW-0436">Ligase</keyword>
<gene>
    <name evidence="7" type="ORF">HHI36_020937</name>
</gene>
<keyword evidence="8" id="KW-1185">Reference proteome</keyword>
<sequence>MEEISDGNILEGPNVLYEPNRGGLGYEIFRSMTLNKQKIAQHIISTGESDTNEELLRRCVRTAIFMTKRELKKGDMVCLASPNHKDCMVPFIASQFVGLMYSSIEPTLPEDDLEHLFEYLHPKVLFVGENALEKIEKCMRKVGAKCELIVFGKTDRYTEFSAILLASQEEATFEPVFIEDLKETAMVSLSSGTSGKSKGIAYNHYGALAQIFKFHKYVVGKGTINLSNFTMKFDDTETPTYMFYSPMYWLSAIIMSLCTLFAGGTRIVGTIFNPEEAWLALEKYQPNTCFLPPGQANELCLFPRSNNLDRVLVNVFLTGGGLVLKTHMENLKKCFPQTKVIQAYGQTENFGIVTAFNVGKPEEMEMQNQHPDSCGKVTEGIQIKIVDDESDKICGVKQQGELRLKNRFFMNGYYKLDSSFAFDSDGWFKTGDLAYYDENGCVYIVDRLKDVLLYTVYNIKPSVIEEILAKHPAVLESLVIGLPHPKDNEHPMGVVVLRKEYERKVGEEEIINFVNSKVPSDRYKIRGGIKFVDHIVKTPSGKYKKIEMKKLIVEGKFKY</sequence>
<evidence type="ECO:0000259" key="5">
    <source>
        <dbReference type="Pfam" id="PF00501"/>
    </source>
</evidence>
<organism evidence="7 8">
    <name type="scientific">Cryptolaemus montrouzieri</name>
    <dbReference type="NCBI Taxonomy" id="559131"/>
    <lineage>
        <taxon>Eukaryota</taxon>
        <taxon>Metazoa</taxon>
        <taxon>Ecdysozoa</taxon>
        <taxon>Arthropoda</taxon>
        <taxon>Hexapoda</taxon>
        <taxon>Insecta</taxon>
        <taxon>Pterygota</taxon>
        <taxon>Neoptera</taxon>
        <taxon>Endopterygota</taxon>
        <taxon>Coleoptera</taxon>
        <taxon>Polyphaga</taxon>
        <taxon>Cucujiformia</taxon>
        <taxon>Coccinelloidea</taxon>
        <taxon>Coccinellidae</taxon>
        <taxon>Scymninae</taxon>
        <taxon>Scymnini</taxon>
        <taxon>Cryptolaemus</taxon>
    </lineage>
</organism>
<name>A0ABD2NDG7_9CUCU</name>
<evidence type="ECO:0000313" key="8">
    <source>
        <dbReference type="Proteomes" id="UP001516400"/>
    </source>
</evidence>
<dbReference type="InterPro" id="IPR020845">
    <property type="entry name" value="AMP-binding_CS"/>
</dbReference>
<dbReference type="SUPFAM" id="SSF56801">
    <property type="entry name" value="Acetyl-CoA synthetase-like"/>
    <property type="match status" value="1"/>
</dbReference>
<dbReference type="InterPro" id="IPR042099">
    <property type="entry name" value="ANL_N_sf"/>
</dbReference>
<dbReference type="Gene3D" id="3.30.300.30">
    <property type="match status" value="1"/>
</dbReference>
<dbReference type="InterPro" id="IPR045851">
    <property type="entry name" value="AMP-bd_C_sf"/>
</dbReference>
<dbReference type="PROSITE" id="PS00455">
    <property type="entry name" value="AMP_BINDING"/>
    <property type="match status" value="1"/>
</dbReference>
<dbReference type="InterPro" id="IPR025110">
    <property type="entry name" value="AMP-bd_C"/>
</dbReference>
<dbReference type="GO" id="GO:0016874">
    <property type="term" value="F:ligase activity"/>
    <property type="evidence" value="ECO:0007669"/>
    <property type="project" value="UniProtKB-KW"/>
</dbReference>
<keyword evidence="4" id="KW-0576">Peroxisome</keyword>
<dbReference type="PANTHER" id="PTHR24096">
    <property type="entry name" value="LONG-CHAIN-FATTY-ACID--COA LIGASE"/>
    <property type="match status" value="1"/>
</dbReference>
<evidence type="ECO:0000313" key="7">
    <source>
        <dbReference type="EMBL" id="KAL3276221.1"/>
    </source>
</evidence>
<dbReference type="Pfam" id="PF00501">
    <property type="entry name" value="AMP-binding"/>
    <property type="match status" value="1"/>
</dbReference>
<comment type="caution">
    <text evidence="7">The sequence shown here is derived from an EMBL/GenBank/DDBJ whole genome shotgun (WGS) entry which is preliminary data.</text>
</comment>
<evidence type="ECO:0008006" key="9">
    <source>
        <dbReference type="Google" id="ProtNLM"/>
    </source>
</evidence>
<reference evidence="7 8" key="1">
    <citation type="journal article" date="2021" name="BMC Biol.">
        <title>Horizontally acquired antibacterial genes associated with adaptive radiation of ladybird beetles.</title>
        <authorList>
            <person name="Li H.S."/>
            <person name="Tang X.F."/>
            <person name="Huang Y.H."/>
            <person name="Xu Z.Y."/>
            <person name="Chen M.L."/>
            <person name="Du X.Y."/>
            <person name="Qiu B.Y."/>
            <person name="Chen P.T."/>
            <person name="Zhang W."/>
            <person name="Slipinski A."/>
            <person name="Escalona H.E."/>
            <person name="Waterhouse R.M."/>
            <person name="Zwick A."/>
            <person name="Pang H."/>
        </authorList>
    </citation>
    <scope>NUCLEOTIDE SEQUENCE [LARGE SCALE GENOMIC DNA]</scope>
    <source>
        <strain evidence="7">SYSU2018</strain>
    </source>
</reference>
<evidence type="ECO:0000256" key="3">
    <source>
        <dbReference type="ARBA" id="ARBA00022598"/>
    </source>
</evidence>